<gene>
    <name evidence="1" type="ORF">CR513_53232</name>
</gene>
<dbReference type="EMBL" id="QJKJ01012810">
    <property type="protein sequence ID" value="RDX67845.1"/>
    <property type="molecule type" value="Genomic_DNA"/>
</dbReference>
<reference evidence="1" key="1">
    <citation type="submission" date="2018-05" db="EMBL/GenBank/DDBJ databases">
        <title>Draft genome of Mucuna pruriens seed.</title>
        <authorList>
            <person name="Nnadi N.E."/>
            <person name="Vos R."/>
            <person name="Hasami M.H."/>
            <person name="Devisetty U.K."/>
            <person name="Aguiy J.C."/>
        </authorList>
    </citation>
    <scope>NUCLEOTIDE SEQUENCE [LARGE SCALE GENOMIC DNA]</scope>
    <source>
        <strain evidence="1">JCA_2017</strain>
    </source>
</reference>
<feature type="non-terminal residue" evidence="1">
    <location>
        <position position="1"/>
    </location>
</feature>
<name>A0A371EP64_MUCPR</name>
<organism evidence="1 2">
    <name type="scientific">Mucuna pruriens</name>
    <name type="common">Velvet bean</name>
    <name type="synonym">Dolichos pruriens</name>
    <dbReference type="NCBI Taxonomy" id="157652"/>
    <lineage>
        <taxon>Eukaryota</taxon>
        <taxon>Viridiplantae</taxon>
        <taxon>Streptophyta</taxon>
        <taxon>Embryophyta</taxon>
        <taxon>Tracheophyta</taxon>
        <taxon>Spermatophyta</taxon>
        <taxon>Magnoliopsida</taxon>
        <taxon>eudicotyledons</taxon>
        <taxon>Gunneridae</taxon>
        <taxon>Pentapetalae</taxon>
        <taxon>rosids</taxon>
        <taxon>fabids</taxon>
        <taxon>Fabales</taxon>
        <taxon>Fabaceae</taxon>
        <taxon>Papilionoideae</taxon>
        <taxon>50 kb inversion clade</taxon>
        <taxon>NPAAA clade</taxon>
        <taxon>indigoferoid/millettioid clade</taxon>
        <taxon>Phaseoleae</taxon>
        <taxon>Mucuna</taxon>
    </lineage>
</organism>
<accession>A0A371EP64</accession>
<proteinExistence type="predicted"/>
<protein>
    <submittedName>
        <fullName evidence="1">Uncharacterized protein</fullName>
    </submittedName>
</protein>
<evidence type="ECO:0000313" key="2">
    <source>
        <dbReference type="Proteomes" id="UP000257109"/>
    </source>
</evidence>
<sequence>GKNNIIPDMLSRPNRAIQVISSSHTFPLIYMMKSLSNMAKTRKDFPPGLNPKTVEDITEYAETHYFHFIHLTMKYKVTSSFMFNPKNPYGGIFELFCSIGWDLCEPTLWAIWCKAVQYYIPIALKTHEAYDILMNPDKEDFLLWTLLEWFSPLQWWRDELRRIIMFEEGRRIPGEEYPPLTSIFMIHRPYFQGAEGQFGSHNVAYSWGTFEEYPLEESYKTQLSMHLREINSFKKIPCRHCSRQPQQETNPGQQPRTTAKLFQNHHRILHTRRNRSSGWYKLTQHLRKAYPHLLGIRKQVCSTLASSEDLVYQKVFGTLTPYPNDRISQVNVVDITYPRLPESSGEFDPWT</sequence>
<keyword evidence="2" id="KW-1185">Reference proteome</keyword>
<evidence type="ECO:0000313" key="1">
    <source>
        <dbReference type="EMBL" id="RDX67845.1"/>
    </source>
</evidence>
<comment type="caution">
    <text evidence="1">The sequence shown here is derived from an EMBL/GenBank/DDBJ whole genome shotgun (WGS) entry which is preliminary data.</text>
</comment>
<dbReference type="Proteomes" id="UP000257109">
    <property type="component" value="Unassembled WGS sequence"/>
</dbReference>
<dbReference type="AlphaFoldDB" id="A0A371EP64"/>